<evidence type="ECO:0000313" key="4">
    <source>
        <dbReference type="Proteomes" id="UP000514716"/>
    </source>
</evidence>
<keyword evidence="1" id="KW-0732">Signal</keyword>
<evidence type="ECO:0000259" key="2">
    <source>
        <dbReference type="Pfam" id="PF20251"/>
    </source>
</evidence>
<organism evidence="3 4">
    <name type="scientific">Planococcus maritimus</name>
    <dbReference type="NCBI Taxonomy" id="192421"/>
    <lineage>
        <taxon>Bacteria</taxon>
        <taxon>Bacillati</taxon>
        <taxon>Bacillota</taxon>
        <taxon>Bacilli</taxon>
        <taxon>Bacillales</taxon>
        <taxon>Caryophanaceae</taxon>
        <taxon>Planococcus</taxon>
    </lineage>
</organism>
<dbReference type="KEGG" id="pdec:H1Q58_15260"/>
<dbReference type="Proteomes" id="UP000514716">
    <property type="component" value="Chromosome"/>
</dbReference>
<feature type="chain" id="PRO_5038339715" description="Bacterial Ig-like domain-containing protein" evidence="1">
    <location>
        <begin position="23"/>
        <end position="163"/>
    </location>
</feature>
<reference evidence="3 4" key="1">
    <citation type="submission" date="2020-07" db="EMBL/GenBank/DDBJ databases">
        <title>Screening of a cold-adapted Planococcus bacterium producing protease in traditional shrimp paste and protease identification by genome sequencing.</title>
        <authorList>
            <person name="Gao R."/>
            <person name="Leng W."/>
            <person name="Chu Q."/>
            <person name="Wu X."/>
            <person name="Liu H."/>
            <person name="Li X."/>
        </authorList>
    </citation>
    <scope>NUCLEOTIDE SEQUENCE [LARGE SCALE GENOMIC DNA]</scope>
    <source>
        <strain evidence="3 4">XJ11</strain>
    </source>
</reference>
<protein>
    <recommendedName>
        <fullName evidence="2">Bacterial Ig-like domain-containing protein</fullName>
    </recommendedName>
</protein>
<dbReference type="Pfam" id="PF20251">
    <property type="entry name" value="Big_14"/>
    <property type="match status" value="1"/>
</dbReference>
<proteinExistence type="predicted"/>
<evidence type="ECO:0000256" key="1">
    <source>
        <dbReference type="SAM" id="SignalP"/>
    </source>
</evidence>
<dbReference type="RefSeq" id="WP_182091994.1">
    <property type="nucleotide sequence ID" value="NZ_CP059540.1"/>
</dbReference>
<sequence>MTDKKIAILLLISLLIVSGCTSFETNQKKNILETVSSHENLPDTFNNSNTAFSMTSDTESYKLPVDDITLIISNSGSSTVGFGEQRTLEKLQEETWHEVPYSKQFAFTDISLGLEAKEHLEQKMPLEFLDYELTAGTYQVVKTFYINEGKEEIALATEFKIKQ</sequence>
<evidence type="ECO:0000313" key="3">
    <source>
        <dbReference type="EMBL" id="QMT17292.1"/>
    </source>
</evidence>
<dbReference type="EMBL" id="CP059540">
    <property type="protein sequence ID" value="QMT17292.1"/>
    <property type="molecule type" value="Genomic_DNA"/>
</dbReference>
<gene>
    <name evidence="3" type="ORF">H1Q58_15260</name>
</gene>
<accession>A0A7D7MB62</accession>
<name>A0A7D7MB62_PLAMR</name>
<keyword evidence="4" id="KW-1185">Reference proteome</keyword>
<dbReference type="AlphaFoldDB" id="A0A7D7MB62"/>
<dbReference type="InterPro" id="IPR046878">
    <property type="entry name" value="Big_14"/>
</dbReference>
<feature type="signal peptide" evidence="1">
    <location>
        <begin position="1"/>
        <end position="22"/>
    </location>
</feature>
<dbReference type="PROSITE" id="PS51257">
    <property type="entry name" value="PROKAR_LIPOPROTEIN"/>
    <property type="match status" value="1"/>
</dbReference>
<feature type="domain" description="Bacterial Ig-like" evidence="2">
    <location>
        <begin position="49"/>
        <end position="160"/>
    </location>
</feature>